<name>A0A8X7U5X7_BRACI</name>
<evidence type="ECO:0000256" key="1">
    <source>
        <dbReference type="SAM" id="MobiDB-lite"/>
    </source>
</evidence>
<protein>
    <submittedName>
        <fullName evidence="2">Uncharacterized protein</fullName>
    </submittedName>
</protein>
<organism evidence="2 3">
    <name type="scientific">Brassica carinata</name>
    <name type="common">Ethiopian mustard</name>
    <name type="synonym">Abyssinian cabbage</name>
    <dbReference type="NCBI Taxonomy" id="52824"/>
    <lineage>
        <taxon>Eukaryota</taxon>
        <taxon>Viridiplantae</taxon>
        <taxon>Streptophyta</taxon>
        <taxon>Embryophyta</taxon>
        <taxon>Tracheophyta</taxon>
        <taxon>Spermatophyta</taxon>
        <taxon>Magnoliopsida</taxon>
        <taxon>eudicotyledons</taxon>
        <taxon>Gunneridae</taxon>
        <taxon>Pentapetalae</taxon>
        <taxon>rosids</taxon>
        <taxon>malvids</taxon>
        <taxon>Brassicales</taxon>
        <taxon>Brassicaceae</taxon>
        <taxon>Brassiceae</taxon>
        <taxon>Brassica</taxon>
    </lineage>
</organism>
<dbReference type="PANTHER" id="PTHR46405:SF4">
    <property type="entry name" value="E3 UBIQUITIN-PROTEIN LIGASE RF298-RELATED"/>
    <property type="match status" value="1"/>
</dbReference>
<proteinExistence type="predicted"/>
<gene>
    <name evidence="2" type="ORF">Bca52824_062005</name>
</gene>
<sequence length="167" mass="18683">MVKKQEEVNVCGDKVGDFTVSSSQDKGRNNKRKLADSSQHKADSLTEFPRYELQDHLSGNEDHLTAEDFDTVEWDDPFACRLEELLSSNLLALFLNAMKQVIDCGYTDDDVLKAISGSRLYCGGNDLLSNIVNNALNVLKNGSEGGDGSRDYVLRIYSSLLGIRWWK</sequence>
<dbReference type="InterPro" id="IPR046934">
    <property type="entry name" value="PIR2-like"/>
</dbReference>
<evidence type="ECO:0000313" key="3">
    <source>
        <dbReference type="Proteomes" id="UP000886595"/>
    </source>
</evidence>
<dbReference type="OrthoDB" id="774873at2759"/>
<keyword evidence="3" id="KW-1185">Reference proteome</keyword>
<feature type="compositionally biased region" description="Basic and acidic residues" evidence="1">
    <location>
        <begin position="25"/>
        <end position="42"/>
    </location>
</feature>
<dbReference type="EMBL" id="JAAMPC010000013">
    <property type="protein sequence ID" value="KAG2267450.1"/>
    <property type="molecule type" value="Genomic_DNA"/>
</dbReference>
<comment type="caution">
    <text evidence="2">The sequence shown here is derived from an EMBL/GenBank/DDBJ whole genome shotgun (WGS) entry which is preliminary data.</text>
</comment>
<feature type="region of interest" description="Disordered" evidence="1">
    <location>
        <begin position="15"/>
        <end position="42"/>
    </location>
</feature>
<dbReference type="PANTHER" id="PTHR46405">
    <property type="entry name" value="OS05G0141500 PROTEIN"/>
    <property type="match status" value="1"/>
</dbReference>
<evidence type="ECO:0000313" key="2">
    <source>
        <dbReference type="EMBL" id="KAG2267450.1"/>
    </source>
</evidence>
<accession>A0A8X7U5X7</accession>
<dbReference type="AlphaFoldDB" id="A0A8X7U5X7"/>
<dbReference type="Proteomes" id="UP000886595">
    <property type="component" value="Unassembled WGS sequence"/>
</dbReference>
<reference evidence="2 3" key="1">
    <citation type="submission" date="2020-02" db="EMBL/GenBank/DDBJ databases">
        <authorList>
            <person name="Ma Q."/>
            <person name="Huang Y."/>
            <person name="Song X."/>
            <person name="Pei D."/>
        </authorList>
    </citation>
    <scope>NUCLEOTIDE SEQUENCE [LARGE SCALE GENOMIC DNA]</scope>
    <source>
        <strain evidence="2">Sxm20200214</strain>
        <tissue evidence="2">Leaf</tissue>
    </source>
</reference>